<comment type="subcellular location">
    <subcellularLocation>
        <location evidence="2">Cell outer membrane</location>
        <topology evidence="2">Lipid-anchor</topology>
    </subcellularLocation>
</comment>
<feature type="chain" id="PRO_5004232045" evidence="9">
    <location>
        <begin position="23"/>
        <end position="217"/>
    </location>
</feature>
<comment type="similarity">
    <text evidence="3">Belongs to the variable small protein (Vsp) family.</text>
</comment>
<evidence type="ECO:0000256" key="5">
    <source>
        <dbReference type="ARBA" id="ARBA00023136"/>
    </source>
</evidence>
<name>Q45210_BORHE</name>
<dbReference type="Pfam" id="PF01441">
    <property type="entry name" value="Lipoprotein_6"/>
    <property type="match status" value="1"/>
</dbReference>
<dbReference type="SUPFAM" id="SSF63515">
    <property type="entry name" value="Outer surface protein C (OspC)"/>
    <property type="match status" value="1"/>
</dbReference>
<evidence type="ECO:0000256" key="3">
    <source>
        <dbReference type="ARBA" id="ARBA00008719"/>
    </source>
</evidence>
<dbReference type="Gene3D" id="1.20.120.240">
    <property type="entry name" value="Lipoprotein, type 6"/>
    <property type="match status" value="1"/>
</dbReference>
<evidence type="ECO:0000256" key="7">
    <source>
        <dbReference type="ARBA" id="ARBA00023237"/>
    </source>
</evidence>
<evidence type="ECO:0000256" key="9">
    <source>
        <dbReference type="SAM" id="SignalP"/>
    </source>
</evidence>
<evidence type="ECO:0000256" key="8">
    <source>
        <dbReference type="ARBA" id="ARBA00023288"/>
    </source>
</evidence>
<keyword evidence="7" id="KW-0998">Cell outer membrane</keyword>
<comment type="function">
    <text evidence="1">The Vlp and Vsp proteins are antigenically distinct proteins, only one vlp or vsp gene is transcriptionally active at any one time. Switching between these genes is a mechanism of host immune response evasion.</text>
</comment>
<sequence length="217" mass="22789">MRKRISAIIMTLFMVFMSCNNGGPELKSDEVAKSDGTVLDLAKISKKIKEASAFAASVKEVHALVRSIDDIAKGIKKKIAANGLEDDANGSNHHTPLMAGVFSVATTIEKKSGELQVAQSLKNLGEKVKDVEAKAKAFIIKLKNQHATLGAADGAATDANARNAIDKSDATGGKGKEELIALNTAIDGLLKAAEGEVEAAIKELTAPVKVEKPSQNN</sequence>
<dbReference type="PIR" id="I40305">
    <property type="entry name" value="I40305"/>
</dbReference>
<proteinExistence type="inferred from homology"/>
<feature type="signal peptide" evidence="9">
    <location>
        <begin position="1"/>
        <end position="22"/>
    </location>
</feature>
<dbReference type="PROSITE" id="PS51257">
    <property type="entry name" value="PROKAR_LIPOPROTEIN"/>
    <property type="match status" value="1"/>
</dbReference>
<organism evidence="10">
    <name type="scientific">Borrelia hermsii</name>
    <dbReference type="NCBI Taxonomy" id="140"/>
    <lineage>
        <taxon>Bacteria</taxon>
        <taxon>Pseudomonadati</taxon>
        <taxon>Spirochaetota</taxon>
        <taxon>Spirochaetia</taxon>
        <taxon>Spirochaetales</taxon>
        <taxon>Borreliaceae</taxon>
        <taxon>Borrelia</taxon>
    </lineage>
</organism>
<dbReference type="EMBL" id="L33903">
    <property type="protein sequence ID" value="AAA59222.1"/>
    <property type="molecule type" value="Genomic_DNA"/>
</dbReference>
<gene>
    <name evidence="10" type="primary">vmp27</name>
</gene>
<dbReference type="GO" id="GO:0009279">
    <property type="term" value="C:cell outer membrane"/>
    <property type="evidence" value="ECO:0007669"/>
    <property type="project" value="UniProtKB-SubCell"/>
</dbReference>
<evidence type="ECO:0000256" key="1">
    <source>
        <dbReference type="ARBA" id="ARBA00003932"/>
    </source>
</evidence>
<evidence type="ECO:0000313" key="10">
    <source>
        <dbReference type="EMBL" id="AAA59222.1"/>
    </source>
</evidence>
<keyword evidence="4 9" id="KW-0732">Signal</keyword>
<dbReference type="InterPro" id="IPR036437">
    <property type="entry name" value="OspC-like_sf"/>
</dbReference>
<keyword evidence="5" id="KW-0472">Membrane</keyword>
<evidence type="ECO:0000256" key="4">
    <source>
        <dbReference type="ARBA" id="ARBA00022729"/>
    </source>
</evidence>
<keyword evidence="8" id="KW-0449">Lipoprotein</keyword>
<protein>
    <submittedName>
        <fullName evidence="10">Variable outer membrane protein</fullName>
    </submittedName>
</protein>
<keyword evidence="6" id="KW-0564">Palmitate</keyword>
<evidence type="ECO:0000256" key="2">
    <source>
        <dbReference type="ARBA" id="ARBA00004459"/>
    </source>
</evidence>
<dbReference type="InterPro" id="IPR001800">
    <property type="entry name" value="Lipoprotein_OspC"/>
</dbReference>
<reference evidence="10" key="1">
    <citation type="journal article" date="1994" name="Cell">
        <title>Antigen diversity in the bacterium B. hermsii through 'somatic' mutations in rearranged vmp genes.</title>
        <authorList>
            <person name="Restrepo B.I."/>
            <person name="Barbour A.G."/>
        </authorList>
    </citation>
    <scope>NUCLEOTIDE SEQUENCE</scope>
    <source>
        <strain evidence="10">HS1 serotype 27</strain>
    </source>
</reference>
<evidence type="ECO:0000256" key="6">
    <source>
        <dbReference type="ARBA" id="ARBA00023139"/>
    </source>
</evidence>
<dbReference type="AlphaFoldDB" id="Q45210"/>
<accession>Q45210</accession>